<dbReference type="EMBL" id="JBHSNP010000010">
    <property type="protein sequence ID" value="MFC5602624.1"/>
    <property type="molecule type" value="Genomic_DNA"/>
</dbReference>
<evidence type="ECO:0000313" key="3">
    <source>
        <dbReference type="Proteomes" id="UP001596071"/>
    </source>
</evidence>
<reference evidence="3" key="1">
    <citation type="journal article" date="2019" name="Int. J. Syst. Evol. Microbiol.">
        <title>The Global Catalogue of Microorganisms (GCM) 10K type strain sequencing project: providing services to taxonomists for standard genome sequencing and annotation.</title>
        <authorList>
            <consortium name="The Broad Institute Genomics Platform"/>
            <consortium name="The Broad Institute Genome Sequencing Center for Infectious Disease"/>
            <person name="Wu L."/>
            <person name="Ma J."/>
        </authorList>
    </citation>
    <scope>NUCLEOTIDE SEQUENCE [LARGE SCALE GENOMIC DNA]</scope>
    <source>
        <strain evidence="3">KACC 11299</strain>
    </source>
</reference>
<evidence type="ECO:0000259" key="1">
    <source>
        <dbReference type="Pfam" id="PF00144"/>
    </source>
</evidence>
<dbReference type="InterPro" id="IPR001466">
    <property type="entry name" value="Beta-lactam-related"/>
</dbReference>
<dbReference type="RefSeq" id="WP_381442780.1">
    <property type="nucleotide sequence ID" value="NZ_JBHSNP010000010.1"/>
</dbReference>
<keyword evidence="3" id="KW-1185">Reference proteome</keyword>
<dbReference type="Gene3D" id="3.40.710.10">
    <property type="entry name" value="DD-peptidase/beta-lactamase superfamily"/>
    <property type="match status" value="1"/>
</dbReference>
<evidence type="ECO:0000313" key="2">
    <source>
        <dbReference type="EMBL" id="MFC5602624.1"/>
    </source>
</evidence>
<dbReference type="GO" id="GO:0016787">
    <property type="term" value="F:hydrolase activity"/>
    <property type="evidence" value="ECO:0007669"/>
    <property type="project" value="UniProtKB-KW"/>
</dbReference>
<protein>
    <submittedName>
        <fullName evidence="2">Serine hydrolase domain-containing protein</fullName>
        <ecNumber evidence="2">3.-.-.-</ecNumber>
    </submittedName>
</protein>
<dbReference type="InterPro" id="IPR050789">
    <property type="entry name" value="Diverse_Enzym_Activities"/>
</dbReference>
<organism evidence="2 3">
    <name type="scientific">Sporosarcina koreensis</name>
    <dbReference type="NCBI Taxonomy" id="334735"/>
    <lineage>
        <taxon>Bacteria</taxon>
        <taxon>Bacillati</taxon>
        <taxon>Bacillota</taxon>
        <taxon>Bacilli</taxon>
        <taxon>Bacillales</taxon>
        <taxon>Caryophanaceae</taxon>
        <taxon>Sporosarcina</taxon>
    </lineage>
</organism>
<feature type="domain" description="Beta-lactamase-related" evidence="1">
    <location>
        <begin position="64"/>
        <end position="308"/>
    </location>
</feature>
<keyword evidence="2" id="KW-0378">Hydrolase</keyword>
<sequence>MYKEKGFMELFPYSDDTTFEDANLQVLKKELQKVKINSCLIIENGSCVFEYYKNKKMASKPQTLNSISKSVVSLLIGIALEEGLIPSLDTPIVNYFERFMEKVDDERKLQITIDHLLTMTPGFDWPEFGEWQAFPKMFHAPHWVKYVLNRPLTHNPGEHMNYNTGATHLLTAILQQASGMKASAFAEKHLFKRLGIGEYRWYEDPQGVNNGGSGLCLRVKDLVKIGYLYLNKGMWSDKPIVSERWVEESTTPLFLTYNIGHYARHWWTNRVDQNEPWSEENRYYFAMGYGGQYIIIIPSRQVVIVMTSEMYNDTHYPRRLAMNTLFSMSGHL</sequence>
<comment type="caution">
    <text evidence="2">The sequence shown here is derived from an EMBL/GenBank/DDBJ whole genome shotgun (WGS) entry which is preliminary data.</text>
</comment>
<dbReference type="InterPro" id="IPR012338">
    <property type="entry name" value="Beta-lactam/transpept-like"/>
</dbReference>
<name>A0ABW0TUC0_9BACL</name>
<dbReference type="Proteomes" id="UP001596071">
    <property type="component" value="Unassembled WGS sequence"/>
</dbReference>
<dbReference type="EC" id="3.-.-.-" evidence="2"/>
<accession>A0ABW0TUC0</accession>
<gene>
    <name evidence="2" type="ORF">ACFPTP_05285</name>
</gene>
<dbReference type="PANTHER" id="PTHR43283">
    <property type="entry name" value="BETA-LACTAMASE-RELATED"/>
    <property type="match status" value="1"/>
</dbReference>
<dbReference type="SUPFAM" id="SSF56601">
    <property type="entry name" value="beta-lactamase/transpeptidase-like"/>
    <property type="match status" value="1"/>
</dbReference>
<dbReference type="Pfam" id="PF00144">
    <property type="entry name" value="Beta-lactamase"/>
    <property type="match status" value="1"/>
</dbReference>
<dbReference type="PANTHER" id="PTHR43283:SF7">
    <property type="entry name" value="BETA-LACTAMASE-RELATED DOMAIN-CONTAINING PROTEIN"/>
    <property type="match status" value="1"/>
</dbReference>
<proteinExistence type="predicted"/>